<evidence type="ECO:0000313" key="2">
    <source>
        <dbReference type="Proteomes" id="UP000664369"/>
    </source>
</evidence>
<keyword evidence="2" id="KW-1185">Reference proteome</keyword>
<dbReference type="Proteomes" id="UP000664369">
    <property type="component" value="Unassembled WGS sequence"/>
</dbReference>
<proteinExistence type="predicted"/>
<accession>A0ABS3QI58</accession>
<sequence length="157" mass="18181">MTYSTQWLQLCESARAYGMRQYAVLQDKEQLALDLDKALTEDSLSALSLWSALDPGLEILLPLLSRVLSFAIDSTDLDKIRLDREILSQHKEDPEFRNQLQPLIALYLADNDDWNYRRIAELYTLLQYQEELAAFLVLCRASDNEHIQEIGDDYLPL</sequence>
<reference evidence="1 2" key="1">
    <citation type="submission" date="2021-03" db="EMBL/GenBank/DDBJ databases">
        <authorList>
            <person name="Kim M.K."/>
        </authorList>
    </citation>
    <scope>NUCLEOTIDE SEQUENCE [LARGE SCALE GENOMIC DNA]</scope>
    <source>
        <strain evidence="1 2">BT442</strain>
    </source>
</reference>
<organism evidence="1 2">
    <name type="scientific">Hymenobacter negativus</name>
    <dbReference type="NCBI Taxonomy" id="2795026"/>
    <lineage>
        <taxon>Bacteria</taxon>
        <taxon>Pseudomonadati</taxon>
        <taxon>Bacteroidota</taxon>
        <taxon>Cytophagia</taxon>
        <taxon>Cytophagales</taxon>
        <taxon>Hymenobacteraceae</taxon>
        <taxon>Hymenobacter</taxon>
    </lineage>
</organism>
<protein>
    <submittedName>
        <fullName evidence="1">Uncharacterized protein</fullName>
    </submittedName>
</protein>
<gene>
    <name evidence="1" type="ORF">J4E00_17790</name>
</gene>
<name>A0ABS3QI58_9BACT</name>
<dbReference type="RefSeq" id="WP_208176605.1">
    <property type="nucleotide sequence ID" value="NZ_JAGETZ010000008.1"/>
</dbReference>
<evidence type="ECO:0000313" key="1">
    <source>
        <dbReference type="EMBL" id="MBO2010917.1"/>
    </source>
</evidence>
<dbReference type="EMBL" id="JAGETZ010000008">
    <property type="protein sequence ID" value="MBO2010917.1"/>
    <property type="molecule type" value="Genomic_DNA"/>
</dbReference>
<comment type="caution">
    <text evidence="1">The sequence shown here is derived from an EMBL/GenBank/DDBJ whole genome shotgun (WGS) entry which is preliminary data.</text>
</comment>